<organism evidence="1 2">
    <name type="scientific">Marinobacter subterrani</name>
    <dbReference type="NCBI Taxonomy" id="1658765"/>
    <lineage>
        <taxon>Bacteria</taxon>
        <taxon>Pseudomonadati</taxon>
        <taxon>Pseudomonadota</taxon>
        <taxon>Gammaproteobacteria</taxon>
        <taxon>Pseudomonadales</taxon>
        <taxon>Marinobacteraceae</taxon>
        <taxon>Marinobacter</taxon>
    </lineage>
</organism>
<sequence length="111" mass="12346">MLDPQILSGNIQGRTDGCNGGKDSELLIPQIQGKRNRRVIQVFHHVAGDILPVAHEGFDNRRLVPAKSVYSICAKCRTMPLLGWLRPVSRKRMCFDDTSHARAKPNDKVAG</sequence>
<keyword evidence="2" id="KW-1185">Reference proteome</keyword>
<comment type="caution">
    <text evidence="1">The sequence shown here is derived from an EMBL/GenBank/DDBJ whole genome shotgun (WGS) entry which is preliminary data.</text>
</comment>
<protein>
    <submittedName>
        <fullName evidence="1">Uncharacterized protein</fullName>
    </submittedName>
</protein>
<name>A0A0J7JD16_9GAMM</name>
<dbReference type="PATRIC" id="fig|1658765.3.peg.2207"/>
<dbReference type="AlphaFoldDB" id="A0A0J7JD16"/>
<accession>A0A0J7JD16</accession>
<reference evidence="1 2" key="1">
    <citation type="submission" date="2015-06" db="EMBL/GenBank/DDBJ databases">
        <title>Marinobacter subterrani, a genetically tractable neutrophilic iron-oxidizing strain isolated from the Soudan Iron Mine.</title>
        <authorList>
            <person name="Bonis B.M."/>
            <person name="Gralnick J.A."/>
        </authorList>
    </citation>
    <scope>NUCLEOTIDE SEQUENCE [LARGE SCALE GENOMIC DNA]</scope>
    <source>
        <strain evidence="1 2">JG233</strain>
    </source>
</reference>
<gene>
    <name evidence="1" type="ORF">Msub_12201</name>
</gene>
<dbReference type="RefSeq" id="WP_048496029.1">
    <property type="nucleotide sequence ID" value="NZ_LFBU01000001.1"/>
</dbReference>
<dbReference type="Proteomes" id="UP000036102">
    <property type="component" value="Unassembled WGS sequence"/>
</dbReference>
<evidence type="ECO:0000313" key="2">
    <source>
        <dbReference type="Proteomes" id="UP000036102"/>
    </source>
</evidence>
<dbReference type="EMBL" id="LFBU01000001">
    <property type="protein sequence ID" value="KMQ75992.1"/>
    <property type="molecule type" value="Genomic_DNA"/>
</dbReference>
<proteinExistence type="predicted"/>
<evidence type="ECO:0000313" key="1">
    <source>
        <dbReference type="EMBL" id="KMQ75992.1"/>
    </source>
</evidence>